<evidence type="ECO:0000256" key="5">
    <source>
        <dbReference type="ARBA" id="ARBA00022833"/>
    </source>
</evidence>
<dbReference type="SUPFAM" id="SSF56091">
    <property type="entry name" value="DNA ligase/mRNA capping enzyme, catalytic domain"/>
    <property type="match status" value="1"/>
</dbReference>
<evidence type="ECO:0000256" key="6">
    <source>
        <dbReference type="ARBA" id="ARBA00023027"/>
    </source>
</evidence>
<dbReference type="EMBL" id="AJWY01010743">
    <property type="protein sequence ID" value="EKC54675.1"/>
    <property type="molecule type" value="Genomic_DNA"/>
</dbReference>
<evidence type="ECO:0000256" key="7">
    <source>
        <dbReference type="ARBA" id="ARBA00034005"/>
    </source>
</evidence>
<comment type="caution">
    <text evidence="9">The sequence shown here is derived from an EMBL/GenBank/DDBJ whole genome shotgun (WGS) entry which is preliminary data.</text>
</comment>
<dbReference type="GO" id="GO:0006260">
    <property type="term" value="P:DNA replication"/>
    <property type="evidence" value="ECO:0007669"/>
    <property type="project" value="UniProtKB-KW"/>
</dbReference>
<keyword evidence="2 9" id="KW-0436">Ligase</keyword>
<feature type="domain" description="NAD-dependent DNA ligase N-terminal" evidence="8">
    <location>
        <begin position="1"/>
        <end position="235"/>
    </location>
</feature>
<protein>
    <recommendedName>
        <fullName evidence="1">DNA ligase (NAD(+))</fullName>
        <ecNumber evidence="1">6.5.1.2</ecNumber>
    </recommendedName>
</protein>
<dbReference type="SUPFAM" id="SSF50249">
    <property type="entry name" value="Nucleic acid-binding proteins"/>
    <property type="match status" value="1"/>
</dbReference>
<dbReference type="InterPro" id="IPR004150">
    <property type="entry name" value="NAD_DNA_ligase_OB"/>
</dbReference>
<evidence type="ECO:0000256" key="4">
    <source>
        <dbReference type="ARBA" id="ARBA00022723"/>
    </source>
</evidence>
<feature type="non-terminal residue" evidence="9">
    <location>
        <position position="235"/>
    </location>
</feature>
<evidence type="ECO:0000256" key="3">
    <source>
        <dbReference type="ARBA" id="ARBA00022705"/>
    </source>
</evidence>
<dbReference type="GO" id="GO:0046872">
    <property type="term" value="F:metal ion binding"/>
    <property type="evidence" value="ECO:0007669"/>
    <property type="project" value="UniProtKB-KW"/>
</dbReference>
<keyword evidence="6" id="KW-0520">NAD</keyword>
<proteinExistence type="predicted"/>
<reference evidence="9" key="1">
    <citation type="journal article" date="2013" name="Environ. Microbiol.">
        <title>Microbiota from the distal guts of lean and obese adolescents exhibit partial functional redundancy besides clear differences in community structure.</title>
        <authorList>
            <person name="Ferrer M."/>
            <person name="Ruiz A."/>
            <person name="Lanza F."/>
            <person name="Haange S.B."/>
            <person name="Oberbach A."/>
            <person name="Till H."/>
            <person name="Bargiela R."/>
            <person name="Campoy C."/>
            <person name="Segura M.T."/>
            <person name="Richter M."/>
            <person name="von Bergen M."/>
            <person name="Seifert J."/>
            <person name="Suarez A."/>
        </authorList>
    </citation>
    <scope>NUCLEOTIDE SEQUENCE</scope>
</reference>
<keyword evidence="5" id="KW-0862">Zinc</keyword>
<dbReference type="InterPro" id="IPR012340">
    <property type="entry name" value="NA-bd_OB-fold"/>
</dbReference>
<dbReference type="EC" id="6.5.1.2" evidence="1"/>
<dbReference type="Pfam" id="PF03119">
    <property type="entry name" value="DNA_ligase_ZBD"/>
    <property type="match status" value="1"/>
</dbReference>
<keyword evidence="3" id="KW-0235">DNA replication</keyword>
<dbReference type="InterPro" id="IPR013839">
    <property type="entry name" value="DNAligase_adenylation"/>
</dbReference>
<evidence type="ECO:0000313" key="9">
    <source>
        <dbReference type="EMBL" id="EKC54675.1"/>
    </source>
</evidence>
<evidence type="ECO:0000256" key="1">
    <source>
        <dbReference type="ARBA" id="ARBA00012722"/>
    </source>
</evidence>
<dbReference type="Pfam" id="PF03120">
    <property type="entry name" value="OB_DNA_ligase"/>
    <property type="match status" value="1"/>
</dbReference>
<dbReference type="GO" id="GO:0003911">
    <property type="term" value="F:DNA ligase (NAD+) activity"/>
    <property type="evidence" value="ECO:0007669"/>
    <property type="project" value="UniProtKB-EC"/>
</dbReference>
<evidence type="ECO:0000256" key="2">
    <source>
        <dbReference type="ARBA" id="ARBA00022598"/>
    </source>
</evidence>
<keyword evidence="4" id="KW-0479">Metal-binding</keyword>
<dbReference type="Pfam" id="PF01653">
    <property type="entry name" value="DNA_ligase_aden"/>
    <property type="match status" value="1"/>
</dbReference>
<feature type="non-terminal residue" evidence="9">
    <location>
        <position position="1"/>
    </location>
</feature>
<gene>
    <name evidence="9" type="ORF">LEA_15735</name>
</gene>
<evidence type="ECO:0000259" key="8">
    <source>
        <dbReference type="SMART" id="SM00532"/>
    </source>
</evidence>
<name>K1SLL2_9ZZZZ</name>
<dbReference type="Gene3D" id="2.40.50.140">
    <property type="entry name" value="Nucleic acid-binding proteins"/>
    <property type="match status" value="1"/>
</dbReference>
<organism evidence="9">
    <name type="scientific">human gut metagenome</name>
    <dbReference type="NCBI Taxonomy" id="408170"/>
    <lineage>
        <taxon>unclassified sequences</taxon>
        <taxon>metagenomes</taxon>
        <taxon>organismal metagenomes</taxon>
    </lineage>
</organism>
<dbReference type="GO" id="GO:0006281">
    <property type="term" value="P:DNA repair"/>
    <property type="evidence" value="ECO:0007669"/>
    <property type="project" value="InterPro"/>
</dbReference>
<sequence>PRNLCSGSVRQLNSQVTAERNVNFVAFALINADDVDFGNSIEQQYKWMESQGFQVVEYRVVTRNSMEDAVKYFAGKIQTYDYPSDGLVLMFDDIEYGLSLGTTAKFPRNGIAFKWEDEQAETTLKYIEWSPSRTGLINPVAVFEPVELEGTTVSRASVHNISIMEELELGSGDRIKVYKANMIIPQISENLTKSGIDDLPKECPVCGHATEVKAENGIKTLYCPNSQCPAKHVKL</sequence>
<dbReference type="InterPro" id="IPR013840">
    <property type="entry name" value="DNAligase_N"/>
</dbReference>
<dbReference type="AlphaFoldDB" id="K1SLL2"/>
<accession>K1SLL2</accession>
<dbReference type="InterPro" id="IPR004149">
    <property type="entry name" value="Znf_DNAligase_C4"/>
</dbReference>
<comment type="catalytic activity">
    <reaction evidence="7">
        <text>NAD(+) + (deoxyribonucleotide)n-3'-hydroxyl + 5'-phospho-(deoxyribonucleotide)m = (deoxyribonucleotide)n+m + AMP + beta-nicotinamide D-nucleotide.</text>
        <dbReference type="EC" id="6.5.1.2"/>
    </reaction>
</comment>
<dbReference type="Gene3D" id="3.30.470.30">
    <property type="entry name" value="DNA ligase/mRNA capping enzyme"/>
    <property type="match status" value="1"/>
</dbReference>
<dbReference type="SMART" id="SM00532">
    <property type="entry name" value="LIGANc"/>
    <property type="match status" value="1"/>
</dbReference>